<feature type="transmembrane region" description="Helical" evidence="13">
    <location>
        <begin position="48"/>
        <end position="72"/>
    </location>
</feature>
<feature type="domain" description="CBS" evidence="14">
    <location>
        <begin position="225"/>
        <end position="285"/>
    </location>
</feature>
<keyword evidence="11 13" id="KW-0472">Membrane</keyword>
<keyword evidence="12" id="KW-0129">CBS domain</keyword>
<feature type="transmembrane region" description="Helical" evidence="13">
    <location>
        <begin position="84"/>
        <end position="108"/>
    </location>
</feature>
<comment type="subcellular location">
    <subcellularLocation>
        <location evidence="2">Membrane</location>
        <topology evidence="2">Multi-pass membrane protein</topology>
    </subcellularLocation>
</comment>
<keyword evidence="10" id="KW-0482">Metalloprotease</keyword>
<sequence>MRIGRVRGIELKVSNYLLALLLVYYFVGLLDKALMVFAVVLIHEIGHVGLALFWGIGVESVELFPFGAVARMKQAHLYSLNKEIAIAALGPLINFILGAFFWLALHFQLGNGDVFYFLIQVTVLMGLFNLIPVWPFDGGRICRAILARWTGFFYAARLVSTLGQFCAALFFLFGTWAVFQSWSNFHWWLIAGYLYYVARQEKKWAFLSFMRYLTRKDKEIDREGHLPAVVVVAMSRVRLRQIIEKLVPHQYYLIGVLDDEGKLLGFITEKTVIREALKGGMHITLEEVLNKTGN</sequence>
<dbReference type="AlphaFoldDB" id="A0A3G1KSQ1"/>
<evidence type="ECO:0000256" key="12">
    <source>
        <dbReference type="PROSITE-ProRule" id="PRU00703"/>
    </source>
</evidence>
<evidence type="ECO:0000256" key="3">
    <source>
        <dbReference type="ARBA" id="ARBA00007931"/>
    </source>
</evidence>
<evidence type="ECO:0000256" key="5">
    <source>
        <dbReference type="ARBA" id="ARBA00022692"/>
    </source>
</evidence>
<dbReference type="GO" id="GO:0008237">
    <property type="term" value="F:metallopeptidase activity"/>
    <property type="evidence" value="ECO:0007669"/>
    <property type="project" value="UniProtKB-KW"/>
</dbReference>
<dbReference type="SUPFAM" id="SSF54631">
    <property type="entry name" value="CBS-domain pair"/>
    <property type="match status" value="1"/>
</dbReference>
<keyword evidence="6" id="KW-0479">Metal-binding</keyword>
<evidence type="ECO:0000256" key="4">
    <source>
        <dbReference type="ARBA" id="ARBA00022670"/>
    </source>
</evidence>
<evidence type="ECO:0000256" key="6">
    <source>
        <dbReference type="ARBA" id="ARBA00022723"/>
    </source>
</evidence>
<dbReference type="CDD" id="cd06161">
    <property type="entry name" value="S2P-M50_SpoIVFB"/>
    <property type="match status" value="1"/>
</dbReference>
<keyword evidence="5 13" id="KW-0812">Transmembrane</keyword>
<accession>A0A3G1KSQ1</accession>
<dbReference type="GO" id="GO:0046872">
    <property type="term" value="F:metal ion binding"/>
    <property type="evidence" value="ECO:0007669"/>
    <property type="project" value="UniProtKB-KW"/>
</dbReference>
<evidence type="ECO:0000256" key="1">
    <source>
        <dbReference type="ARBA" id="ARBA00001947"/>
    </source>
</evidence>
<keyword evidence="8" id="KW-0862">Zinc</keyword>
<name>A0A3G1KSQ1_FORW1</name>
<protein>
    <recommendedName>
        <fullName evidence="14">CBS domain-containing protein</fullName>
    </recommendedName>
</protein>
<organism evidence="15 16">
    <name type="scientific">Formimonas warabiya</name>
    <dbReference type="NCBI Taxonomy" id="1761012"/>
    <lineage>
        <taxon>Bacteria</taxon>
        <taxon>Bacillati</taxon>
        <taxon>Bacillota</taxon>
        <taxon>Clostridia</taxon>
        <taxon>Eubacteriales</taxon>
        <taxon>Peptococcaceae</taxon>
        <taxon>Candidatus Formimonas</taxon>
    </lineage>
</organism>
<dbReference type="GO" id="GO:0006508">
    <property type="term" value="P:proteolysis"/>
    <property type="evidence" value="ECO:0007669"/>
    <property type="project" value="UniProtKB-KW"/>
</dbReference>
<dbReference type="GO" id="GO:0016020">
    <property type="term" value="C:membrane"/>
    <property type="evidence" value="ECO:0007669"/>
    <property type="project" value="UniProtKB-SubCell"/>
</dbReference>
<reference evidence="15 16" key="1">
    <citation type="submission" date="2016-10" db="EMBL/GenBank/DDBJ databases">
        <title>Complete Genome Sequence of Peptococcaceae strain DCMF.</title>
        <authorList>
            <person name="Edwards R.J."/>
            <person name="Holland S.I."/>
            <person name="Deshpande N.P."/>
            <person name="Wong Y.K."/>
            <person name="Ertan H."/>
            <person name="Manefield M."/>
            <person name="Russell T.L."/>
            <person name="Lee M.J."/>
        </authorList>
    </citation>
    <scope>NUCLEOTIDE SEQUENCE [LARGE SCALE GENOMIC DNA]</scope>
    <source>
        <strain evidence="15 16">DCMF</strain>
    </source>
</reference>
<evidence type="ECO:0000256" key="8">
    <source>
        <dbReference type="ARBA" id="ARBA00022833"/>
    </source>
</evidence>
<dbReference type="Proteomes" id="UP000323521">
    <property type="component" value="Chromosome"/>
</dbReference>
<keyword evidence="4" id="KW-0645">Protease</keyword>
<evidence type="ECO:0000259" key="14">
    <source>
        <dbReference type="PROSITE" id="PS51371"/>
    </source>
</evidence>
<dbReference type="Pfam" id="PF02163">
    <property type="entry name" value="Peptidase_M50"/>
    <property type="match status" value="2"/>
</dbReference>
<keyword evidence="9 13" id="KW-1133">Transmembrane helix</keyword>
<evidence type="ECO:0000256" key="7">
    <source>
        <dbReference type="ARBA" id="ARBA00022801"/>
    </source>
</evidence>
<evidence type="ECO:0000256" key="13">
    <source>
        <dbReference type="SAM" id="Phobius"/>
    </source>
</evidence>
<dbReference type="PROSITE" id="PS51371">
    <property type="entry name" value="CBS"/>
    <property type="match status" value="1"/>
</dbReference>
<feature type="transmembrane region" description="Helical" evidence="13">
    <location>
        <begin position="114"/>
        <end position="131"/>
    </location>
</feature>
<feature type="transmembrane region" description="Helical" evidence="13">
    <location>
        <begin position="16"/>
        <end position="42"/>
    </location>
</feature>
<evidence type="ECO:0000313" key="15">
    <source>
        <dbReference type="EMBL" id="ATW25488.1"/>
    </source>
</evidence>
<dbReference type="InterPro" id="IPR000644">
    <property type="entry name" value="CBS_dom"/>
</dbReference>
<gene>
    <name evidence="15" type="ORF">DCMF_12510</name>
</gene>
<dbReference type="PANTHER" id="PTHR39188">
    <property type="entry name" value="MEMBRANE-ASSOCIATED ZINC METALLOPROTEASE M50B"/>
    <property type="match status" value="1"/>
</dbReference>
<dbReference type="PANTHER" id="PTHR39188:SF3">
    <property type="entry name" value="STAGE IV SPORULATION PROTEIN FB"/>
    <property type="match status" value="1"/>
</dbReference>
<feature type="transmembrane region" description="Helical" evidence="13">
    <location>
        <begin position="179"/>
        <end position="198"/>
    </location>
</feature>
<dbReference type="OrthoDB" id="166377at2"/>
<proteinExistence type="inferred from homology"/>
<evidence type="ECO:0000313" key="16">
    <source>
        <dbReference type="Proteomes" id="UP000323521"/>
    </source>
</evidence>
<comment type="similarity">
    <text evidence="3">Belongs to the peptidase M50B family.</text>
</comment>
<comment type="cofactor">
    <cofactor evidence="1">
        <name>Zn(2+)</name>
        <dbReference type="ChEBI" id="CHEBI:29105"/>
    </cofactor>
</comment>
<keyword evidence="7" id="KW-0378">Hydrolase</keyword>
<feature type="transmembrane region" description="Helical" evidence="13">
    <location>
        <begin position="152"/>
        <end position="173"/>
    </location>
</feature>
<keyword evidence="16" id="KW-1185">Reference proteome</keyword>
<evidence type="ECO:0000256" key="9">
    <source>
        <dbReference type="ARBA" id="ARBA00022989"/>
    </source>
</evidence>
<dbReference type="EMBL" id="CP017634">
    <property type="protein sequence ID" value="ATW25488.1"/>
    <property type="molecule type" value="Genomic_DNA"/>
</dbReference>
<dbReference type="InterPro" id="IPR046342">
    <property type="entry name" value="CBS_dom_sf"/>
</dbReference>
<dbReference type="RefSeq" id="WP_148134743.1">
    <property type="nucleotide sequence ID" value="NZ_CP017634.1"/>
</dbReference>
<evidence type="ECO:0000256" key="2">
    <source>
        <dbReference type="ARBA" id="ARBA00004141"/>
    </source>
</evidence>
<evidence type="ECO:0000256" key="11">
    <source>
        <dbReference type="ARBA" id="ARBA00023136"/>
    </source>
</evidence>
<evidence type="ECO:0000256" key="10">
    <source>
        <dbReference type="ARBA" id="ARBA00023049"/>
    </source>
</evidence>
<dbReference type="InterPro" id="IPR008915">
    <property type="entry name" value="Peptidase_M50"/>
</dbReference>
<dbReference type="KEGG" id="fwa:DCMF_12510"/>